<dbReference type="OrthoDB" id="5835829at2759"/>
<gene>
    <name evidence="4" type="ORF">CCAM_LOCUS20067</name>
</gene>
<dbReference type="AlphaFoldDB" id="A0A484LPG0"/>
<accession>A0A484LPG0</accession>
<dbReference type="GO" id="GO:0035251">
    <property type="term" value="F:UDP-glucosyltransferase activity"/>
    <property type="evidence" value="ECO:0007669"/>
    <property type="project" value="TreeGrafter"/>
</dbReference>
<organism evidence="4 5">
    <name type="scientific">Cuscuta campestris</name>
    <dbReference type="NCBI Taxonomy" id="132261"/>
    <lineage>
        <taxon>Eukaryota</taxon>
        <taxon>Viridiplantae</taxon>
        <taxon>Streptophyta</taxon>
        <taxon>Embryophyta</taxon>
        <taxon>Tracheophyta</taxon>
        <taxon>Spermatophyta</taxon>
        <taxon>Magnoliopsida</taxon>
        <taxon>eudicotyledons</taxon>
        <taxon>Gunneridae</taxon>
        <taxon>Pentapetalae</taxon>
        <taxon>asterids</taxon>
        <taxon>lamiids</taxon>
        <taxon>Solanales</taxon>
        <taxon>Convolvulaceae</taxon>
        <taxon>Cuscuteae</taxon>
        <taxon>Cuscuta</taxon>
        <taxon>Cuscuta subgen. Grammica</taxon>
        <taxon>Cuscuta sect. Cleistogrammica</taxon>
    </lineage>
</organism>
<reference evidence="4 5" key="1">
    <citation type="submission" date="2018-04" db="EMBL/GenBank/DDBJ databases">
        <authorList>
            <person name="Vogel A."/>
        </authorList>
    </citation>
    <scope>NUCLEOTIDE SEQUENCE [LARGE SCALE GENOMIC DNA]</scope>
</reference>
<evidence type="ECO:0000313" key="5">
    <source>
        <dbReference type="Proteomes" id="UP000595140"/>
    </source>
</evidence>
<keyword evidence="5" id="KW-1185">Reference proteome</keyword>
<dbReference type="Gene3D" id="3.40.50.2000">
    <property type="entry name" value="Glycogen Phosphorylase B"/>
    <property type="match status" value="3"/>
</dbReference>
<dbReference type="EMBL" id="OOIL02001788">
    <property type="protein sequence ID" value="VFQ78291.1"/>
    <property type="molecule type" value="Genomic_DNA"/>
</dbReference>
<keyword evidence="2" id="KW-0328">Glycosyltransferase</keyword>
<evidence type="ECO:0000313" key="4">
    <source>
        <dbReference type="EMBL" id="VFQ78291.1"/>
    </source>
</evidence>
<feature type="region of interest" description="Disordered" evidence="3">
    <location>
        <begin position="166"/>
        <end position="186"/>
    </location>
</feature>
<evidence type="ECO:0000256" key="1">
    <source>
        <dbReference type="ARBA" id="ARBA00009995"/>
    </source>
</evidence>
<evidence type="ECO:0008006" key="6">
    <source>
        <dbReference type="Google" id="ProtNLM"/>
    </source>
</evidence>
<dbReference type="PANTHER" id="PTHR48047:SF45">
    <property type="entry name" value="SCOPOLETIN GLUCOSYLTRANSFERASE-LIKE"/>
    <property type="match status" value="1"/>
</dbReference>
<dbReference type="Proteomes" id="UP000595140">
    <property type="component" value="Unassembled WGS sequence"/>
</dbReference>
<comment type="similarity">
    <text evidence="1">Belongs to the UDP-glycosyltransferase family.</text>
</comment>
<evidence type="ECO:0000256" key="3">
    <source>
        <dbReference type="SAM" id="MobiDB-lite"/>
    </source>
</evidence>
<evidence type="ECO:0000256" key="2">
    <source>
        <dbReference type="ARBA" id="ARBA00022676"/>
    </source>
</evidence>
<sequence>MAPSHMIPTLDLAKLFASSNGVKSTIVTTPYNQPFFSKPIQTQAHIEIRLLPEFPGIRAGLPGDCQRLDHVAKNFPGSSRHALCSTSHLSSSWRRSARTAWSRTCSSLGPRRPPPRSASRDSCFTGSGVFPCVLFTASELTSRSINVSSDSESFVLPGLPHRVSLTRLQVPPSERKGSDDRGDDDSAMSEFMKRIWETEETSYGVIFNSFYELEPDYAEHYRNVLGRRSWFVGPLSLGKRDMEHKAEIGKMPVIDEKECLEWLDSKKPDSVVYICFGSLAKFSDSQLREMAVGIEDSEQEFIWVLRSTVEEEKEWIPGVCGRAHGHLAHPGRAVRQREDGDVYSEDGRRSGFERVDGVRERWREGRSSCGGVMIGEESEEMRGRAKALKEKARKAVEEGGSSYSDLSALLDELRA</sequence>
<proteinExistence type="inferred from homology"/>
<keyword evidence="2" id="KW-0808">Transferase</keyword>
<protein>
    <recommendedName>
        <fullName evidence="6">UDP-glycosyltransferases domain-containing protein</fullName>
    </recommendedName>
</protein>
<name>A0A484LPG0_9ASTE</name>
<dbReference type="SUPFAM" id="SSF53756">
    <property type="entry name" value="UDP-Glycosyltransferase/glycogen phosphorylase"/>
    <property type="match status" value="1"/>
</dbReference>
<dbReference type="PANTHER" id="PTHR48047">
    <property type="entry name" value="GLYCOSYLTRANSFERASE"/>
    <property type="match status" value="1"/>
</dbReference>